<reference evidence="5 6" key="1">
    <citation type="journal article" date="2019" name="Nat. Ecol. Evol.">
        <title>Megaphylogeny resolves global patterns of mushroom evolution.</title>
        <authorList>
            <person name="Varga T."/>
            <person name="Krizsan K."/>
            <person name="Foldi C."/>
            <person name="Dima B."/>
            <person name="Sanchez-Garcia M."/>
            <person name="Sanchez-Ramirez S."/>
            <person name="Szollosi G.J."/>
            <person name="Szarkandi J.G."/>
            <person name="Papp V."/>
            <person name="Albert L."/>
            <person name="Andreopoulos W."/>
            <person name="Angelini C."/>
            <person name="Antonin V."/>
            <person name="Barry K.W."/>
            <person name="Bougher N.L."/>
            <person name="Buchanan P."/>
            <person name="Buyck B."/>
            <person name="Bense V."/>
            <person name="Catcheside P."/>
            <person name="Chovatia M."/>
            <person name="Cooper J."/>
            <person name="Damon W."/>
            <person name="Desjardin D."/>
            <person name="Finy P."/>
            <person name="Geml J."/>
            <person name="Haridas S."/>
            <person name="Hughes K."/>
            <person name="Justo A."/>
            <person name="Karasinski D."/>
            <person name="Kautmanova I."/>
            <person name="Kiss B."/>
            <person name="Kocsube S."/>
            <person name="Kotiranta H."/>
            <person name="LaButti K.M."/>
            <person name="Lechner B.E."/>
            <person name="Liimatainen K."/>
            <person name="Lipzen A."/>
            <person name="Lukacs Z."/>
            <person name="Mihaltcheva S."/>
            <person name="Morgado L.N."/>
            <person name="Niskanen T."/>
            <person name="Noordeloos M.E."/>
            <person name="Ohm R.A."/>
            <person name="Ortiz-Santana B."/>
            <person name="Ovrebo C."/>
            <person name="Racz N."/>
            <person name="Riley R."/>
            <person name="Savchenko A."/>
            <person name="Shiryaev A."/>
            <person name="Soop K."/>
            <person name="Spirin V."/>
            <person name="Szebenyi C."/>
            <person name="Tomsovsky M."/>
            <person name="Tulloss R.E."/>
            <person name="Uehling J."/>
            <person name="Grigoriev I.V."/>
            <person name="Vagvolgyi C."/>
            <person name="Papp T."/>
            <person name="Martin F.M."/>
            <person name="Miettinen O."/>
            <person name="Hibbett D.S."/>
            <person name="Nagy L.G."/>
        </authorList>
    </citation>
    <scope>NUCLEOTIDE SEQUENCE [LARGE SCALE GENOMIC DNA]</scope>
    <source>
        <strain evidence="5 6">CBS 166.37</strain>
    </source>
</reference>
<gene>
    <name evidence="5" type="ORF">BDQ12DRAFT_337155</name>
</gene>
<dbReference type="InterPro" id="IPR008030">
    <property type="entry name" value="NmrA-like"/>
</dbReference>
<evidence type="ECO:0000256" key="3">
    <source>
        <dbReference type="ARBA" id="ARBA00023002"/>
    </source>
</evidence>
<name>A0A5C3LPL1_9AGAR</name>
<evidence type="ECO:0000259" key="4">
    <source>
        <dbReference type="Pfam" id="PF05368"/>
    </source>
</evidence>
<dbReference type="OrthoDB" id="9974981at2759"/>
<evidence type="ECO:0000313" key="6">
    <source>
        <dbReference type="Proteomes" id="UP000308652"/>
    </source>
</evidence>
<organism evidence="5 6">
    <name type="scientific">Crucibulum laeve</name>
    <dbReference type="NCBI Taxonomy" id="68775"/>
    <lineage>
        <taxon>Eukaryota</taxon>
        <taxon>Fungi</taxon>
        <taxon>Dikarya</taxon>
        <taxon>Basidiomycota</taxon>
        <taxon>Agaricomycotina</taxon>
        <taxon>Agaricomycetes</taxon>
        <taxon>Agaricomycetidae</taxon>
        <taxon>Agaricales</taxon>
        <taxon>Agaricineae</taxon>
        <taxon>Nidulariaceae</taxon>
        <taxon>Crucibulum</taxon>
    </lineage>
</organism>
<dbReference type="EMBL" id="ML213628">
    <property type="protein sequence ID" value="TFK34755.1"/>
    <property type="molecule type" value="Genomic_DNA"/>
</dbReference>
<dbReference type="GO" id="GO:0016491">
    <property type="term" value="F:oxidoreductase activity"/>
    <property type="evidence" value="ECO:0007669"/>
    <property type="project" value="UniProtKB-KW"/>
</dbReference>
<dbReference type="AlphaFoldDB" id="A0A5C3LPL1"/>
<comment type="similarity">
    <text evidence="1">Belongs to the NmrA-type oxidoreductase family. Isoflavone reductase subfamily.</text>
</comment>
<sequence>MISSIPSATTCPPRMQPKMNVAIAGVSNGLGHWIALALLSNPRFSVTLLTRTKSNDALESLITKGAILKVVDYGSSTSLAGALSGIHTVISTVWIHNNIVPMRSLLQAAVAAGVKRFAPSEFSFSAAANVDLIPYHVKVELWKEVQKSGLEYTAFRNGLFMDYMAAGSSVPYPGLLTLHPYILDVKARRAEIPGTGDERMSFTTQEDVGRFVAAAVALDKWPEEMGMEGETTTWNRIVEEAEKVVGERFTVSYVSREQLKERLKDIPEDNWMGRFVTAGNLAIIDGKAAVIPYLNEATDVKPTNVSTFLNKYWGS</sequence>
<dbReference type="Gene3D" id="3.40.50.720">
    <property type="entry name" value="NAD(P)-binding Rossmann-like Domain"/>
    <property type="match status" value="1"/>
</dbReference>
<feature type="domain" description="NmrA-like" evidence="4">
    <location>
        <begin position="19"/>
        <end position="269"/>
    </location>
</feature>
<evidence type="ECO:0000256" key="1">
    <source>
        <dbReference type="ARBA" id="ARBA00005725"/>
    </source>
</evidence>
<evidence type="ECO:0000256" key="2">
    <source>
        <dbReference type="ARBA" id="ARBA00022857"/>
    </source>
</evidence>
<accession>A0A5C3LPL1</accession>
<keyword evidence="2" id="KW-0521">NADP</keyword>
<keyword evidence="3" id="KW-0560">Oxidoreductase</keyword>
<dbReference type="PANTHER" id="PTHR47706:SF4">
    <property type="entry name" value="NMRA-LIKE DOMAIN-CONTAINING PROTEIN"/>
    <property type="match status" value="1"/>
</dbReference>
<dbReference type="Pfam" id="PF05368">
    <property type="entry name" value="NmrA"/>
    <property type="match status" value="1"/>
</dbReference>
<keyword evidence="6" id="KW-1185">Reference proteome</keyword>
<protein>
    <recommendedName>
        <fullName evidence="4">NmrA-like domain-containing protein</fullName>
    </recommendedName>
</protein>
<dbReference type="InterPro" id="IPR036291">
    <property type="entry name" value="NAD(P)-bd_dom_sf"/>
</dbReference>
<proteinExistence type="inferred from homology"/>
<dbReference type="SUPFAM" id="SSF51735">
    <property type="entry name" value="NAD(P)-binding Rossmann-fold domains"/>
    <property type="match status" value="1"/>
</dbReference>
<dbReference type="InterPro" id="IPR051609">
    <property type="entry name" value="NmrA/Isoflavone_reductase-like"/>
</dbReference>
<dbReference type="PANTHER" id="PTHR47706">
    <property type="entry name" value="NMRA-LIKE FAMILY PROTEIN"/>
    <property type="match status" value="1"/>
</dbReference>
<evidence type="ECO:0000313" key="5">
    <source>
        <dbReference type="EMBL" id="TFK34755.1"/>
    </source>
</evidence>
<dbReference type="Proteomes" id="UP000308652">
    <property type="component" value="Unassembled WGS sequence"/>
</dbReference>
<dbReference type="Gene3D" id="3.90.25.10">
    <property type="entry name" value="UDP-galactose 4-epimerase, domain 1"/>
    <property type="match status" value="1"/>
</dbReference>